<dbReference type="AlphaFoldDB" id="A0A2L1GPZ5"/>
<evidence type="ECO:0000313" key="2">
    <source>
        <dbReference type="EMBL" id="AVD71697.1"/>
    </source>
</evidence>
<protein>
    <submittedName>
        <fullName evidence="2">SAM-dependent methyltransferase</fullName>
    </submittedName>
</protein>
<dbReference type="Proteomes" id="UP000239867">
    <property type="component" value="Chromosome"/>
</dbReference>
<reference evidence="2" key="2">
    <citation type="journal article" date="2018" name="MBio">
        <title>Insights into the evolution of host association through the isolation and characterization of a novel human periodontal pathobiont, Desulfobulbus oralis.</title>
        <authorList>
            <person name="Cross K.L."/>
            <person name="Chirania P."/>
            <person name="Xiong W."/>
            <person name="Beall C.J."/>
            <person name="Elkins J.G."/>
            <person name="Giannone R.J."/>
            <person name="Griffen A.L."/>
            <person name="Guss A.M."/>
            <person name="Hettich R.L."/>
            <person name="Joshi S.S."/>
            <person name="Mokrzan E.M."/>
            <person name="Martin R.K."/>
            <person name="Zhulin I.B."/>
            <person name="Leys E.J."/>
            <person name="Podar M."/>
        </authorList>
    </citation>
    <scope>NUCLEOTIDE SEQUENCE [LARGE SCALE GENOMIC DNA]</scope>
    <source>
        <strain evidence="2">ORNL</strain>
    </source>
</reference>
<evidence type="ECO:0000313" key="3">
    <source>
        <dbReference type="Proteomes" id="UP000239867"/>
    </source>
</evidence>
<evidence type="ECO:0000259" key="1">
    <source>
        <dbReference type="Pfam" id="PF08242"/>
    </source>
</evidence>
<dbReference type="SUPFAM" id="SSF53335">
    <property type="entry name" value="S-adenosyl-L-methionine-dependent methyltransferases"/>
    <property type="match status" value="1"/>
</dbReference>
<dbReference type="EMBL" id="CP021255">
    <property type="protein sequence ID" value="AVD71697.1"/>
    <property type="molecule type" value="Genomic_DNA"/>
</dbReference>
<organism evidence="2 3">
    <name type="scientific">Desulfobulbus oralis</name>
    <dbReference type="NCBI Taxonomy" id="1986146"/>
    <lineage>
        <taxon>Bacteria</taxon>
        <taxon>Pseudomonadati</taxon>
        <taxon>Thermodesulfobacteriota</taxon>
        <taxon>Desulfobulbia</taxon>
        <taxon>Desulfobulbales</taxon>
        <taxon>Desulfobulbaceae</taxon>
        <taxon>Desulfobulbus</taxon>
    </lineage>
</organism>
<dbReference type="GO" id="GO:0008168">
    <property type="term" value="F:methyltransferase activity"/>
    <property type="evidence" value="ECO:0007669"/>
    <property type="project" value="UniProtKB-KW"/>
</dbReference>
<name>A0A2L1GPZ5_9BACT</name>
<keyword evidence="2" id="KW-0808">Transferase</keyword>
<proteinExistence type="predicted"/>
<feature type="domain" description="Methyltransferase type 12" evidence="1">
    <location>
        <begin position="60"/>
        <end position="149"/>
    </location>
</feature>
<reference evidence="2" key="1">
    <citation type="submission" date="2017-05" db="EMBL/GenBank/DDBJ databases">
        <authorList>
            <person name="Song R."/>
            <person name="Chenine A.L."/>
            <person name="Ruprecht R.M."/>
        </authorList>
    </citation>
    <scope>NUCLEOTIDE SEQUENCE</scope>
    <source>
        <strain evidence="2">ORNL</strain>
    </source>
</reference>
<keyword evidence="2" id="KW-0489">Methyltransferase</keyword>
<dbReference type="InterPro" id="IPR013217">
    <property type="entry name" value="Methyltransf_12"/>
</dbReference>
<keyword evidence="3" id="KW-1185">Reference proteome</keyword>
<dbReference type="Pfam" id="PF08242">
    <property type="entry name" value="Methyltransf_12"/>
    <property type="match status" value="1"/>
</dbReference>
<gene>
    <name evidence="2" type="ORF">CAY53_09650</name>
</gene>
<dbReference type="GO" id="GO:0032259">
    <property type="term" value="P:methylation"/>
    <property type="evidence" value="ECO:0007669"/>
    <property type="project" value="UniProtKB-KW"/>
</dbReference>
<dbReference type="Gene3D" id="3.40.50.150">
    <property type="entry name" value="Vaccinia Virus protein VP39"/>
    <property type="match status" value="1"/>
</dbReference>
<sequence>MLDGRPAFAPELAQGGAGFYAEAFEELAGLEQGSFWFRSRNQLILWALRTYFPQAQSFFEVGCGTGFVLSGIGAANPGIRLVGSEVFTKGLRFAARRLPAAELMQMDARDIPFVDEFDVIGIFDVLEHIEEDERVLGQIFQALRPGGGLLITVPQHMFLWSAVDEAACHVRRYAAADLRAKVEGAGFQVLRSTSFVSLLLPALLLSRLKGHVCKKAESTCELTLPKTWDTFLSRIMACELILIRQGVNFPYGGSRFLVAKKLQ</sequence>
<dbReference type="PANTHER" id="PTHR43861">
    <property type="entry name" value="TRANS-ACONITATE 2-METHYLTRANSFERASE-RELATED"/>
    <property type="match status" value="1"/>
</dbReference>
<dbReference type="CDD" id="cd02440">
    <property type="entry name" value="AdoMet_MTases"/>
    <property type="match status" value="1"/>
</dbReference>
<dbReference type="OrthoDB" id="5320891at2"/>
<accession>A0A2L1GPZ5</accession>
<dbReference type="RefSeq" id="WP_104936936.1">
    <property type="nucleotide sequence ID" value="NZ_CP021255.1"/>
</dbReference>
<dbReference type="InterPro" id="IPR029063">
    <property type="entry name" value="SAM-dependent_MTases_sf"/>
</dbReference>
<dbReference type="KEGG" id="deo:CAY53_09650"/>